<gene>
    <name evidence="3" type="ORF">CPLU01_12237</name>
</gene>
<dbReference type="InterPro" id="IPR018627">
    <property type="entry name" value="ELP6"/>
</dbReference>
<dbReference type="Gene3D" id="3.40.50.300">
    <property type="entry name" value="P-loop containing nucleotide triphosphate hydrolases"/>
    <property type="match status" value="1"/>
</dbReference>
<evidence type="ECO:0008006" key="5">
    <source>
        <dbReference type="Google" id="ProtNLM"/>
    </source>
</evidence>
<proteinExistence type="inferred from homology"/>
<evidence type="ECO:0000256" key="2">
    <source>
        <dbReference type="ARBA" id="ARBA00008837"/>
    </source>
</evidence>
<dbReference type="GO" id="GO:0033588">
    <property type="term" value="C:elongator holoenzyme complex"/>
    <property type="evidence" value="ECO:0007669"/>
    <property type="project" value="InterPro"/>
</dbReference>
<protein>
    <recommendedName>
        <fullName evidence="5">Elongator complex protein 6</fullName>
    </recommendedName>
</protein>
<keyword evidence="4" id="KW-1185">Reference proteome</keyword>
<reference evidence="3" key="1">
    <citation type="journal article" date="2020" name="Phytopathology">
        <title>Genome Sequence Resources of Colletotrichum truncatum, C. plurivorum, C. musicola, and C. sojae: Four Species Pathogenic to Soybean (Glycine max).</title>
        <authorList>
            <person name="Rogerio F."/>
            <person name="Boufleur T.R."/>
            <person name="Ciampi-Guillardi M."/>
            <person name="Sukno S.A."/>
            <person name="Thon M.R."/>
            <person name="Massola Junior N.S."/>
            <person name="Baroncelli R."/>
        </authorList>
    </citation>
    <scope>NUCLEOTIDE SEQUENCE</scope>
    <source>
        <strain evidence="3">LFN00145</strain>
    </source>
</reference>
<evidence type="ECO:0000256" key="1">
    <source>
        <dbReference type="ARBA" id="ARBA00005043"/>
    </source>
</evidence>
<evidence type="ECO:0000313" key="4">
    <source>
        <dbReference type="Proteomes" id="UP000654918"/>
    </source>
</evidence>
<comment type="similarity">
    <text evidence="2">Belongs to the ELP6 family.</text>
</comment>
<dbReference type="AlphaFoldDB" id="A0A8H6JZ01"/>
<dbReference type="InterPro" id="IPR027417">
    <property type="entry name" value="P-loop_NTPase"/>
</dbReference>
<accession>A0A8H6JZ01</accession>
<organism evidence="3 4">
    <name type="scientific">Colletotrichum plurivorum</name>
    <dbReference type="NCBI Taxonomy" id="2175906"/>
    <lineage>
        <taxon>Eukaryota</taxon>
        <taxon>Fungi</taxon>
        <taxon>Dikarya</taxon>
        <taxon>Ascomycota</taxon>
        <taxon>Pezizomycotina</taxon>
        <taxon>Sordariomycetes</taxon>
        <taxon>Hypocreomycetidae</taxon>
        <taxon>Glomerellales</taxon>
        <taxon>Glomerellaceae</taxon>
        <taxon>Colletotrichum</taxon>
        <taxon>Colletotrichum orchidearum species complex</taxon>
    </lineage>
</organism>
<dbReference type="PANTHER" id="PTHR16184:SF6">
    <property type="entry name" value="ELONGATOR COMPLEX PROTEIN 6"/>
    <property type="match status" value="1"/>
</dbReference>
<dbReference type="PANTHER" id="PTHR16184">
    <property type="entry name" value="ELONGATOR COMPLEX PROTEIN 6"/>
    <property type="match status" value="1"/>
</dbReference>
<dbReference type="GO" id="GO:0002098">
    <property type="term" value="P:tRNA wobble uridine modification"/>
    <property type="evidence" value="ECO:0007669"/>
    <property type="project" value="InterPro"/>
</dbReference>
<sequence length="270" mass="28422">MATRIPHVLESYLALPPECAQILLTSVLGATTNWLVLRYLYSYLRKPSPGEEAAPADDVRVVLVSFMRDFAFWKEGAGRLGLDLEGLGRGGKFVFVDGLTGLFSGRAPPASRGRRFLRGAALPGVQREIEAAVAGVQAEGAKTVLVVDQPDLLLAATGDDVTGLAMRNMLLDLQEKVHASVITVAADEPLVASQATTLEKEHAGLVLSLAHAAETVISLRLLDTGNASDVSGVLRVTAGGDGGGERAVEETELLYFVGGDGSVKVFGRGQ</sequence>
<dbReference type="EMBL" id="WIGO01000247">
    <property type="protein sequence ID" value="KAF6822057.1"/>
    <property type="molecule type" value="Genomic_DNA"/>
</dbReference>
<comment type="pathway">
    <text evidence="1">tRNA modification; 5-methoxycarbonylmethyl-2-thiouridine-tRNA biosynthesis.</text>
</comment>
<name>A0A8H6JZ01_9PEZI</name>
<dbReference type="CDD" id="cd19495">
    <property type="entry name" value="Elp6"/>
    <property type="match status" value="1"/>
</dbReference>
<dbReference type="UniPathway" id="UPA00988"/>
<comment type="caution">
    <text evidence="3">The sequence shown here is derived from an EMBL/GenBank/DDBJ whole genome shotgun (WGS) entry which is preliminary data.</text>
</comment>
<dbReference type="Pfam" id="PF09807">
    <property type="entry name" value="ELP6"/>
    <property type="match status" value="1"/>
</dbReference>
<dbReference type="Proteomes" id="UP000654918">
    <property type="component" value="Unassembled WGS sequence"/>
</dbReference>
<evidence type="ECO:0000313" key="3">
    <source>
        <dbReference type="EMBL" id="KAF6822057.1"/>
    </source>
</evidence>